<proteinExistence type="predicted"/>
<comment type="caution">
    <text evidence="2">The sequence shown here is derived from an EMBL/GenBank/DDBJ whole genome shotgun (WGS) entry which is preliminary data.</text>
</comment>
<feature type="region of interest" description="Disordered" evidence="1">
    <location>
        <begin position="91"/>
        <end position="115"/>
    </location>
</feature>
<reference evidence="2 3" key="1">
    <citation type="journal article" date="2019" name="Nat. Microbiol.">
        <title>Mediterranean grassland soil C-N compound turnover is dependent on rainfall and depth, and is mediated by genomically divergent microorganisms.</title>
        <authorList>
            <person name="Diamond S."/>
            <person name="Andeer P.F."/>
            <person name="Li Z."/>
            <person name="Crits-Christoph A."/>
            <person name="Burstein D."/>
            <person name="Anantharaman K."/>
            <person name="Lane K.R."/>
            <person name="Thomas B.C."/>
            <person name="Pan C."/>
            <person name="Northen T.R."/>
            <person name="Banfield J.F."/>
        </authorList>
    </citation>
    <scope>NUCLEOTIDE SEQUENCE [LARGE SCALE GENOMIC DNA]</scope>
    <source>
        <strain evidence="2">NP_6</strain>
    </source>
</reference>
<gene>
    <name evidence="2" type="ORF">E6H03_00675</name>
</gene>
<feature type="compositionally biased region" description="Basic residues" evidence="1">
    <location>
        <begin position="103"/>
        <end position="115"/>
    </location>
</feature>
<evidence type="ECO:0000313" key="2">
    <source>
        <dbReference type="EMBL" id="TMI85309.1"/>
    </source>
</evidence>
<feature type="region of interest" description="Disordered" evidence="1">
    <location>
        <begin position="1"/>
        <end position="21"/>
    </location>
</feature>
<evidence type="ECO:0000256" key="1">
    <source>
        <dbReference type="SAM" id="MobiDB-lite"/>
    </source>
</evidence>
<protein>
    <submittedName>
        <fullName evidence="2">Uncharacterized protein</fullName>
    </submittedName>
</protein>
<dbReference type="AlphaFoldDB" id="A0A537JP53"/>
<dbReference type="EMBL" id="VBAN01000017">
    <property type="protein sequence ID" value="TMI85309.1"/>
    <property type="molecule type" value="Genomic_DNA"/>
</dbReference>
<name>A0A537JP53_9BACT</name>
<accession>A0A537JP53</accession>
<evidence type="ECO:0000313" key="3">
    <source>
        <dbReference type="Proteomes" id="UP000318093"/>
    </source>
</evidence>
<dbReference type="Proteomes" id="UP000318093">
    <property type="component" value="Unassembled WGS sequence"/>
</dbReference>
<organism evidence="2 3">
    <name type="scientific">Candidatus Segetimicrobium genomatis</name>
    <dbReference type="NCBI Taxonomy" id="2569760"/>
    <lineage>
        <taxon>Bacteria</taxon>
        <taxon>Bacillati</taxon>
        <taxon>Candidatus Sysuimicrobiota</taxon>
        <taxon>Candidatus Sysuimicrobiia</taxon>
        <taxon>Candidatus Sysuimicrobiales</taxon>
        <taxon>Candidatus Segetimicrobiaceae</taxon>
        <taxon>Candidatus Segetimicrobium</taxon>
    </lineage>
</organism>
<sequence length="115" mass="12531">MHPSYRRTLRSSYSQRDPRCAPRDVARDAIAGARVLLLQLEVPIEAVLRDGLNGFVSLEAARADYGVVIRRLAPDDETVLLPEDFAVDEAATSALRSTPGPAQHRRGQAPRGGRG</sequence>